<feature type="region of interest" description="Disordered" evidence="1">
    <location>
        <begin position="45"/>
        <end position="118"/>
    </location>
</feature>
<evidence type="ECO:0000313" key="3">
    <source>
        <dbReference type="EMBL" id="GBF93718.1"/>
    </source>
</evidence>
<reference evidence="3 4" key="1">
    <citation type="journal article" date="2018" name="Sci. Rep.">
        <title>Raphidocelis subcapitata (=Pseudokirchneriella subcapitata) provides an insight into genome evolution and environmental adaptations in the Sphaeropleales.</title>
        <authorList>
            <person name="Suzuki S."/>
            <person name="Yamaguchi H."/>
            <person name="Nakajima N."/>
            <person name="Kawachi M."/>
        </authorList>
    </citation>
    <scope>NUCLEOTIDE SEQUENCE [LARGE SCALE GENOMIC DNA]</scope>
    <source>
        <strain evidence="3 4">NIES-35</strain>
    </source>
</reference>
<organism evidence="3 4">
    <name type="scientific">Raphidocelis subcapitata</name>
    <dbReference type="NCBI Taxonomy" id="307507"/>
    <lineage>
        <taxon>Eukaryota</taxon>
        <taxon>Viridiplantae</taxon>
        <taxon>Chlorophyta</taxon>
        <taxon>core chlorophytes</taxon>
        <taxon>Chlorophyceae</taxon>
        <taxon>CS clade</taxon>
        <taxon>Sphaeropleales</taxon>
        <taxon>Selenastraceae</taxon>
        <taxon>Raphidocelis</taxon>
    </lineage>
</organism>
<feature type="signal peptide" evidence="2">
    <location>
        <begin position="1"/>
        <end position="28"/>
    </location>
</feature>
<dbReference type="AlphaFoldDB" id="A0A2V0P1H2"/>
<feature type="compositionally biased region" description="Low complexity" evidence="1">
    <location>
        <begin position="45"/>
        <end position="62"/>
    </location>
</feature>
<gene>
    <name evidence="3" type="ORF">Rsub_06821</name>
</gene>
<evidence type="ECO:0000313" key="4">
    <source>
        <dbReference type="Proteomes" id="UP000247498"/>
    </source>
</evidence>
<keyword evidence="4" id="KW-1185">Reference proteome</keyword>
<feature type="compositionally biased region" description="Pro residues" evidence="1">
    <location>
        <begin position="63"/>
        <end position="74"/>
    </location>
</feature>
<feature type="compositionally biased region" description="Polar residues" evidence="1">
    <location>
        <begin position="104"/>
        <end position="115"/>
    </location>
</feature>
<name>A0A2V0P1H2_9CHLO</name>
<dbReference type="InParanoid" id="A0A2V0P1H2"/>
<dbReference type="OrthoDB" id="543966at2759"/>
<keyword evidence="2" id="KW-0732">Signal</keyword>
<dbReference type="EMBL" id="BDRX01000043">
    <property type="protein sequence ID" value="GBF93718.1"/>
    <property type="molecule type" value="Genomic_DNA"/>
</dbReference>
<evidence type="ECO:0000256" key="2">
    <source>
        <dbReference type="SAM" id="SignalP"/>
    </source>
</evidence>
<protein>
    <submittedName>
        <fullName evidence="3">Uncharacterized protein</fullName>
    </submittedName>
</protein>
<accession>A0A2V0P1H2</accession>
<evidence type="ECO:0000256" key="1">
    <source>
        <dbReference type="SAM" id="MobiDB-lite"/>
    </source>
</evidence>
<dbReference type="Proteomes" id="UP000247498">
    <property type="component" value="Unassembled WGS sequence"/>
</dbReference>
<feature type="chain" id="PRO_5015873774" evidence="2">
    <location>
        <begin position="29"/>
        <end position="338"/>
    </location>
</feature>
<sequence>MAPRHAAPFWAALLLAFALLATPAVASAASGRKVLSVETPADAPADAAAALQSAEAPADSPAPVVPQSPSPPPAESSNAEAPRPRAASSTTRRQQRKSDGPMPTTASVAPTTSNRRGAVAAPITVTEEGSALRSAAAPQAQADSTGAVAMAIPAPQIVSGLEYTPWNDAGERDGYRSIYLDRHVVGDKCDQGLNGWKLFMQYRSWPNTARMSFTYACAGASIRSFSTFRTGAQDWGGGSTVYMDRHNVECGANRVLSDWRLVRPSGNTIAIQYQCGNVPRTSNCQLFATPWANKGGGGQVNFFDRHTVQCPGNKKITRWQLQNDNNSNIRFLFNCCDA</sequence>
<proteinExistence type="predicted"/>
<comment type="caution">
    <text evidence="3">The sequence shown here is derived from an EMBL/GenBank/DDBJ whole genome shotgun (WGS) entry which is preliminary data.</text>
</comment>